<protein>
    <submittedName>
        <fullName evidence="2">Uncharacterized protein</fullName>
    </submittedName>
</protein>
<feature type="compositionally biased region" description="Polar residues" evidence="1">
    <location>
        <begin position="292"/>
        <end position="309"/>
    </location>
</feature>
<comment type="caution">
    <text evidence="2">The sequence shown here is derived from an EMBL/GenBank/DDBJ whole genome shotgun (WGS) entry which is preliminary data.</text>
</comment>
<feature type="region of interest" description="Disordered" evidence="1">
    <location>
        <begin position="27"/>
        <end position="50"/>
    </location>
</feature>
<accession>A0AA39Y4I8</accession>
<evidence type="ECO:0000256" key="1">
    <source>
        <dbReference type="SAM" id="MobiDB-lite"/>
    </source>
</evidence>
<evidence type="ECO:0000313" key="2">
    <source>
        <dbReference type="EMBL" id="KAK0644370.1"/>
    </source>
</evidence>
<dbReference type="Proteomes" id="UP001174936">
    <property type="component" value="Unassembled WGS sequence"/>
</dbReference>
<keyword evidence="3" id="KW-1185">Reference proteome</keyword>
<proteinExistence type="predicted"/>
<dbReference type="EMBL" id="JAULSV010000005">
    <property type="protein sequence ID" value="KAK0644370.1"/>
    <property type="molecule type" value="Genomic_DNA"/>
</dbReference>
<evidence type="ECO:0000313" key="3">
    <source>
        <dbReference type="Proteomes" id="UP001174936"/>
    </source>
</evidence>
<name>A0AA39Y4I8_9PEZI</name>
<feature type="region of interest" description="Disordered" evidence="1">
    <location>
        <begin position="282"/>
        <end position="342"/>
    </location>
</feature>
<reference evidence="2" key="1">
    <citation type="submission" date="2023-06" db="EMBL/GenBank/DDBJ databases">
        <title>Genome-scale phylogeny and comparative genomics of the fungal order Sordariales.</title>
        <authorList>
            <consortium name="Lawrence Berkeley National Laboratory"/>
            <person name="Hensen N."/>
            <person name="Bonometti L."/>
            <person name="Westerberg I."/>
            <person name="Brannstrom I.O."/>
            <person name="Guillou S."/>
            <person name="Cros-Aarteil S."/>
            <person name="Calhoun S."/>
            <person name="Haridas S."/>
            <person name="Kuo A."/>
            <person name="Mondo S."/>
            <person name="Pangilinan J."/>
            <person name="Riley R."/>
            <person name="Labutti K."/>
            <person name="Andreopoulos B."/>
            <person name="Lipzen A."/>
            <person name="Chen C."/>
            <person name="Yanf M."/>
            <person name="Daum C."/>
            <person name="Ng V."/>
            <person name="Clum A."/>
            <person name="Steindorff A."/>
            <person name="Ohm R."/>
            <person name="Martin F."/>
            <person name="Silar P."/>
            <person name="Natvig D."/>
            <person name="Lalanne C."/>
            <person name="Gautier V."/>
            <person name="Ament-Velasquez S.L."/>
            <person name="Kruys A."/>
            <person name="Hutchinson M.I."/>
            <person name="Powell A.J."/>
            <person name="Barry K."/>
            <person name="Miller A.N."/>
            <person name="Grigoriev I.V."/>
            <person name="Debuchy R."/>
            <person name="Gladieux P."/>
            <person name="Thoren M.H."/>
            <person name="Johannesson H."/>
        </authorList>
    </citation>
    <scope>NUCLEOTIDE SEQUENCE</scope>
    <source>
        <strain evidence="2">SMH2532-1</strain>
    </source>
</reference>
<feature type="compositionally biased region" description="Low complexity" evidence="1">
    <location>
        <begin position="324"/>
        <end position="341"/>
    </location>
</feature>
<gene>
    <name evidence="2" type="ORF">B0T16DRAFT_495209</name>
</gene>
<organism evidence="2 3">
    <name type="scientific">Cercophora newfieldiana</name>
    <dbReference type="NCBI Taxonomy" id="92897"/>
    <lineage>
        <taxon>Eukaryota</taxon>
        <taxon>Fungi</taxon>
        <taxon>Dikarya</taxon>
        <taxon>Ascomycota</taxon>
        <taxon>Pezizomycotina</taxon>
        <taxon>Sordariomycetes</taxon>
        <taxon>Sordariomycetidae</taxon>
        <taxon>Sordariales</taxon>
        <taxon>Lasiosphaeriaceae</taxon>
        <taxon>Cercophora</taxon>
    </lineage>
</organism>
<sequence>MAALITPDWYQNQLVIFQNGTTKPVGFRPGLPAATGGSDPSGLESSGAKKRKAAGDWGGEAINDWEHGQFPLVRWERAVPIKKRRSYYFRTYLERSSLRHGSPSHQSEFPAEMNSLADQFGCLGLGPTLHSLPDEIVLRIAEYLVPEPVDIGLQTKTSLMDRDRESNREWDRFFSERADIIDLSMVSRRLYGLVNPLLHRNIFLSRSTSLCRLVLLTFKRPSLAEQIRHINCAIDLEGESAVEEVTRAMRMRSAARFTSSLRDRFASVIPYSVLDSRWKPSLSRDAAGDAPNPQNTVPQQGTVPQNTVPQHAPPQHTAPIQTTNGGNPNPAALANRPRAPASSRKHHPWGIFLYLLTQASRLTSLNVFHARPPRELGRSTVWMWFLDDENPFVSIGFLPDFHQFYRPTREQLWTNCSWPPAFLRNVTVETSSERQDRSFIHVNLVPRADAADHQRILNRSGLESEHVAELLKPSRIHNLSPSEHVNLLSYLDGLKRIPEIANGSDELLDHIDHLKTLTYHANPESEEALASKIDIAAAQELARTLNLFPSVYSTRLSVRSKALAFGLNEFLRPPGTARLEEDAIAMRNTESLELRYTGHFTEPLNATPLGALRYRLLRTESQFSRLKRLRLMLKIPRGITLTVYGLSGRLRGLQNLPSLRELTIPMEGLFGSTRNLNRLFGGTKLTSLNDEPYDEVNITETDTLENIVLGLPTHLETLRIVDWYHEYADPSRLLPAPAISGTSAPQPFYEDDRDCIRRLSALQKAVMAALSTLAPVLATQTKVKNVVFWVHRWNEAGRDAIWREWSQGMVMSDGTPVEAEVEGIFRTSSTKNQVSVTAFLLMFQHRGML</sequence>
<dbReference type="AlphaFoldDB" id="A0AA39Y4I8"/>